<comment type="cofactor">
    <cofactor evidence="1 13">
        <name>heme</name>
        <dbReference type="ChEBI" id="CHEBI:30413"/>
    </cofactor>
</comment>
<keyword evidence="16" id="KW-1185">Reference proteome</keyword>
<dbReference type="InterPro" id="IPR002401">
    <property type="entry name" value="Cyt_P450_E_grp-I"/>
</dbReference>
<keyword evidence="11 14" id="KW-0503">Monooxygenase</keyword>
<evidence type="ECO:0000313" key="16">
    <source>
        <dbReference type="Proteomes" id="UP000515204"/>
    </source>
</evidence>
<dbReference type="GO" id="GO:0020037">
    <property type="term" value="F:heme binding"/>
    <property type="evidence" value="ECO:0007669"/>
    <property type="project" value="InterPro"/>
</dbReference>
<keyword evidence="15" id="KW-1133">Transmembrane helix</keyword>
<evidence type="ECO:0000256" key="3">
    <source>
        <dbReference type="ARBA" id="ARBA00004406"/>
    </source>
</evidence>
<keyword evidence="15" id="KW-0812">Transmembrane</keyword>
<dbReference type="InterPro" id="IPR017972">
    <property type="entry name" value="Cyt_P450_CS"/>
</dbReference>
<evidence type="ECO:0000256" key="10">
    <source>
        <dbReference type="ARBA" id="ARBA00023004"/>
    </source>
</evidence>
<protein>
    <submittedName>
        <fullName evidence="17">Cytochrome P450 9e2-like</fullName>
    </submittedName>
</protein>
<keyword evidence="6 13" id="KW-0479">Metal-binding</keyword>
<keyword evidence="7" id="KW-0256">Endoplasmic reticulum</keyword>
<keyword evidence="5 13" id="KW-0349">Heme</keyword>
<evidence type="ECO:0000256" key="12">
    <source>
        <dbReference type="ARBA" id="ARBA00023136"/>
    </source>
</evidence>
<evidence type="ECO:0000256" key="8">
    <source>
        <dbReference type="ARBA" id="ARBA00022848"/>
    </source>
</evidence>
<dbReference type="GeneID" id="106745870"/>
<name>A0A6P3XGF8_DINQU</name>
<keyword evidence="10 13" id="KW-0408">Iron</keyword>
<dbReference type="InterPro" id="IPR036396">
    <property type="entry name" value="Cyt_P450_sf"/>
</dbReference>
<dbReference type="PROSITE" id="PS00086">
    <property type="entry name" value="CYTOCHROME_P450"/>
    <property type="match status" value="1"/>
</dbReference>
<dbReference type="PRINTS" id="PR00385">
    <property type="entry name" value="P450"/>
</dbReference>
<evidence type="ECO:0000256" key="13">
    <source>
        <dbReference type="PIRSR" id="PIRSR602401-1"/>
    </source>
</evidence>
<dbReference type="PANTHER" id="PTHR24292:SF54">
    <property type="entry name" value="CYP9F3-RELATED"/>
    <property type="match status" value="1"/>
</dbReference>
<feature type="transmembrane region" description="Helical" evidence="15">
    <location>
        <begin position="33"/>
        <end position="52"/>
    </location>
</feature>
<dbReference type="OrthoDB" id="2789670at2759"/>
<evidence type="ECO:0000256" key="15">
    <source>
        <dbReference type="SAM" id="Phobius"/>
    </source>
</evidence>
<keyword evidence="8" id="KW-0492">Microsome</keyword>
<dbReference type="PANTHER" id="PTHR24292">
    <property type="entry name" value="CYTOCHROME P450"/>
    <property type="match status" value="1"/>
</dbReference>
<organism evidence="16 17">
    <name type="scientific">Dinoponera quadriceps</name>
    <name type="common">South American ant</name>
    <dbReference type="NCBI Taxonomy" id="609295"/>
    <lineage>
        <taxon>Eukaryota</taxon>
        <taxon>Metazoa</taxon>
        <taxon>Ecdysozoa</taxon>
        <taxon>Arthropoda</taxon>
        <taxon>Hexapoda</taxon>
        <taxon>Insecta</taxon>
        <taxon>Pterygota</taxon>
        <taxon>Neoptera</taxon>
        <taxon>Endopterygota</taxon>
        <taxon>Hymenoptera</taxon>
        <taxon>Apocrita</taxon>
        <taxon>Aculeata</taxon>
        <taxon>Formicoidea</taxon>
        <taxon>Formicidae</taxon>
        <taxon>Ponerinae</taxon>
        <taxon>Ponerini</taxon>
        <taxon>Dinoponera</taxon>
    </lineage>
</organism>
<comment type="similarity">
    <text evidence="4 14">Belongs to the cytochrome P450 family.</text>
</comment>
<dbReference type="CDD" id="cd11056">
    <property type="entry name" value="CYP6-like"/>
    <property type="match status" value="1"/>
</dbReference>
<sequence>MDYWTISLSIVIGAVGIYYFFREFNYFKRRNLIHVPPIPIFGSMLLLILRRMSVIELLEKLYYFNSDAKYIGLYAATQPIIFIRDPELIKETFIKNFDNFPNRIGFGYINDPLFSKNLFSLQGQKWKDVRTMLSPAFTTSKMKTMFTLMLECAVDFAKYLSEISTDKNDMDMKDAYTKYANDVIATCAFGIKINSLRDPTNDFYVFGKEATNFQGFLSSIKFFLFGNFPKLVKILGLKFIRDDVGNFFRNVIKSTIDTRDTENITRPDMIQLMMDIRGKREAERELTIEEITVQAFVFFLGGFETVSTAMSFVTHVISDKPDVQAKLRQEIDNVLENSNGEVTYEAINHLEYLGAVINEVLRLYPPVVILERLCEKDYELPPTLPNEKPFTVKKGQVVWAPVYSIQHDKKYFDDPEEFRPERFLGNNTYHNSPYYAPFGLGSRMCIANRFALLEIKVLLFHILARCELKPCAKTILPIKCSKSASITIAAEGGFWLNVQRRSDMHSTIRSMTLDDGVTNI</sequence>
<gene>
    <name evidence="17" type="primary">LOC106745870</name>
</gene>
<evidence type="ECO:0000256" key="2">
    <source>
        <dbReference type="ARBA" id="ARBA00004174"/>
    </source>
</evidence>
<evidence type="ECO:0000313" key="17">
    <source>
        <dbReference type="RefSeq" id="XP_014477337.1"/>
    </source>
</evidence>
<keyword evidence="9 14" id="KW-0560">Oxidoreductase</keyword>
<dbReference type="GO" id="GO:0016705">
    <property type="term" value="F:oxidoreductase activity, acting on paired donors, with incorporation or reduction of molecular oxygen"/>
    <property type="evidence" value="ECO:0007669"/>
    <property type="project" value="InterPro"/>
</dbReference>
<dbReference type="GO" id="GO:0005789">
    <property type="term" value="C:endoplasmic reticulum membrane"/>
    <property type="evidence" value="ECO:0007669"/>
    <property type="project" value="UniProtKB-SubCell"/>
</dbReference>
<dbReference type="Pfam" id="PF00067">
    <property type="entry name" value="p450"/>
    <property type="match status" value="1"/>
</dbReference>
<evidence type="ECO:0000256" key="4">
    <source>
        <dbReference type="ARBA" id="ARBA00010617"/>
    </source>
</evidence>
<dbReference type="Gene3D" id="1.10.630.10">
    <property type="entry name" value="Cytochrome P450"/>
    <property type="match status" value="1"/>
</dbReference>
<dbReference type="Proteomes" id="UP000515204">
    <property type="component" value="Unplaced"/>
</dbReference>
<dbReference type="InterPro" id="IPR001128">
    <property type="entry name" value="Cyt_P450"/>
</dbReference>
<evidence type="ECO:0000256" key="6">
    <source>
        <dbReference type="ARBA" id="ARBA00022723"/>
    </source>
</evidence>
<evidence type="ECO:0000256" key="1">
    <source>
        <dbReference type="ARBA" id="ARBA00001971"/>
    </source>
</evidence>
<evidence type="ECO:0000256" key="5">
    <source>
        <dbReference type="ARBA" id="ARBA00022617"/>
    </source>
</evidence>
<dbReference type="AlphaFoldDB" id="A0A6P3XGF8"/>
<dbReference type="InterPro" id="IPR050476">
    <property type="entry name" value="Insect_CytP450_Detox"/>
</dbReference>
<dbReference type="KEGG" id="dqu:106745870"/>
<evidence type="ECO:0000256" key="9">
    <source>
        <dbReference type="ARBA" id="ARBA00023002"/>
    </source>
</evidence>
<dbReference type="GO" id="GO:0004497">
    <property type="term" value="F:monooxygenase activity"/>
    <property type="evidence" value="ECO:0007669"/>
    <property type="project" value="UniProtKB-KW"/>
</dbReference>
<evidence type="ECO:0000256" key="14">
    <source>
        <dbReference type="RuleBase" id="RU000461"/>
    </source>
</evidence>
<dbReference type="FunFam" id="1.10.630.10:FF:000042">
    <property type="entry name" value="Cytochrome P450"/>
    <property type="match status" value="1"/>
</dbReference>
<feature type="transmembrane region" description="Helical" evidence="15">
    <location>
        <begin position="6"/>
        <end position="21"/>
    </location>
</feature>
<dbReference type="SUPFAM" id="SSF48264">
    <property type="entry name" value="Cytochrome P450"/>
    <property type="match status" value="1"/>
</dbReference>
<evidence type="ECO:0000256" key="7">
    <source>
        <dbReference type="ARBA" id="ARBA00022824"/>
    </source>
</evidence>
<feature type="binding site" description="axial binding residue" evidence="13">
    <location>
        <position position="445"/>
    </location>
    <ligand>
        <name>heme</name>
        <dbReference type="ChEBI" id="CHEBI:30413"/>
    </ligand>
    <ligandPart>
        <name>Fe</name>
        <dbReference type="ChEBI" id="CHEBI:18248"/>
    </ligandPart>
</feature>
<accession>A0A6P3XGF8</accession>
<evidence type="ECO:0000256" key="11">
    <source>
        <dbReference type="ARBA" id="ARBA00023033"/>
    </source>
</evidence>
<dbReference type="GO" id="GO:0005506">
    <property type="term" value="F:iron ion binding"/>
    <property type="evidence" value="ECO:0007669"/>
    <property type="project" value="InterPro"/>
</dbReference>
<keyword evidence="12 15" id="KW-0472">Membrane</keyword>
<dbReference type="RefSeq" id="XP_014477337.1">
    <property type="nucleotide sequence ID" value="XM_014621851.1"/>
</dbReference>
<dbReference type="PRINTS" id="PR00463">
    <property type="entry name" value="EP450I"/>
</dbReference>
<proteinExistence type="inferred from homology"/>
<reference evidence="17" key="1">
    <citation type="submission" date="2025-08" db="UniProtKB">
        <authorList>
            <consortium name="RefSeq"/>
        </authorList>
    </citation>
    <scope>IDENTIFICATION</scope>
</reference>
<comment type="subcellular location">
    <subcellularLocation>
        <location evidence="3">Endoplasmic reticulum membrane</location>
        <topology evidence="3">Peripheral membrane protein</topology>
    </subcellularLocation>
    <subcellularLocation>
        <location evidence="2">Microsome membrane</location>
        <topology evidence="2">Peripheral membrane protein</topology>
    </subcellularLocation>
</comment>